<accession>A7SYP9</accession>
<dbReference type="PROSITE" id="PS50222">
    <property type="entry name" value="EF_HAND_2"/>
    <property type="match status" value="4"/>
</dbReference>
<dbReference type="PANTHER" id="PTHR10827">
    <property type="entry name" value="RETICULOCALBIN"/>
    <property type="match status" value="1"/>
</dbReference>
<dbReference type="GO" id="GO:0015031">
    <property type="term" value="P:protein transport"/>
    <property type="evidence" value="ECO:0007669"/>
    <property type="project" value="UniProtKB-ARBA"/>
</dbReference>
<keyword evidence="4" id="KW-0677">Repeat</keyword>
<keyword evidence="8" id="KW-0143">Chaperone</keyword>
<evidence type="ECO:0000256" key="8">
    <source>
        <dbReference type="ARBA" id="ARBA00023186"/>
    </source>
</evidence>
<dbReference type="GO" id="GO:0005509">
    <property type="term" value="F:calcium ion binding"/>
    <property type="evidence" value="ECO:0000318"/>
    <property type="project" value="GO_Central"/>
</dbReference>
<keyword evidence="5" id="KW-0256">Endoplasmic reticulum</keyword>
<dbReference type="eggNOG" id="KOG4223">
    <property type="taxonomic scope" value="Eukaryota"/>
</dbReference>
<dbReference type="InParanoid" id="A7SYP9"/>
<evidence type="ECO:0000313" key="13">
    <source>
        <dbReference type="EMBL" id="EDO31169.1"/>
    </source>
</evidence>
<evidence type="ECO:0000256" key="6">
    <source>
        <dbReference type="ARBA" id="ARBA00022837"/>
    </source>
</evidence>
<proteinExistence type="predicted"/>
<dbReference type="SUPFAM" id="SSF47473">
    <property type="entry name" value="EF-hand"/>
    <property type="match status" value="2"/>
</dbReference>
<evidence type="ECO:0000256" key="10">
    <source>
        <dbReference type="ARBA" id="ARBA00063143"/>
    </source>
</evidence>
<comment type="subcellular location">
    <subcellularLocation>
        <location evidence="1">Endoplasmic reticulum lumen</location>
    </subcellularLocation>
</comment>
<sequence length="269" mass="31707">KYDHDAFLGEDQAAEFDELTPKQTKQRLRELFPKIDVDQDQKISLKELVEWIDVNMKKHTRKSSESRMEQMDKNKDGKVSWEEYVNVEYDPKNEKGMSNENKDHLKEMKKRDEKRWKHADMDNDNLLTIDELQMFIHPEETPRMTSVLVQENMEMLDSDKDGKISFAEYAGKLSVMWRMREDNQDSLKSLKDDFNNDLDKDKDGSLNKEELKSWIFPSGSPSSGEAEHLMTEVDKNKDNFLTVDEIMERYELFAGSRATNYGNMLKKEL</sequence>
<feature type="domain" description="EF-hand" evidence="12">
    <location>
        <begin position="185"/>
        <end position="221"/>
    </location>
</feature>
<feature type="non-terminal residue" evidence="13">
    <location>
        <position position="269"/>
    </location>
</feature>
<evidence type="ECO:0000256" key="5">
    <source>
        <dbReference type="ARBA" id="ARBA00022824"/>
    </source>
</evidence>
<evidence type="ECO:0000256" key="2">
    <source>
        <dbReference type="ARBA" id="ARBA00022723"/>
    </source>
</evidence>
<dbReference type="GO" id="GO:0005783">
    <property type="term" value="C:endoplasmic reticulum"/>
    <property type="evidence" value="ECO:0000318"/>
    <property type="project" value="GO_Central"/>
</dbReference>
<evidence type="ECO:0000259" key="12">
    <source>
        <dbReference type="PROSITE" id="PS50222"/>
    </source>
</evidence>
<evidence type="ECO:0000256" key="11">
    <source>
        <dbReference type="ARBA" id="ARBA00072696"/>
    </source>
</evidence>
<evidence type="ECO:0000256" key="9">
    <source>
        <dbReference type="ARBA" id="ARBA00056975"/>
    </source>
</evidence>
<keyword evidence="2" id="KW-0479">Metal-binding</keyword>
<evidence type="ECO:0000256" key="3">
    <source>
        <dbReference type="ARBA" id="ARBA00022729"/>
    </source>
</evidence>
<feature type="domain" description="EF-hand" evidence="12">
    <location>
        <begin position="107"/>
        <end position="142"/>
    </location>
</feature>
<dbReference type="InterPro" id="IPR002048">
    <property type="entry name" value="EF_hand_dom"/>
</dbReference>
<dbReference type="InterPro" id="IPR011992">
    <property type="entry name" value="EF-hand-dom_pair"/>
</dbReference>
<comment type="function">
    <text evidence="9">Probable molecular chaperone assisting protein biosynthesis and transport in the endoplasmic reticulum. Required for the proper biosynthesis and transport of pulmonary surfactant-associated protein A/SP-A, pulmonary surfactant-associated protein D/SP-D and the lipid transporter ABCA3. By regulating both the proper expression and the degradation through the endoplasmic reticulum-associated protein degradation pathway of these proteins plays a crucial role in pulmonary surfactant homeostasis. Has an anti-fibrotic activity by negatively regulating the secretion of type I and type III collagens. This calcium-binding protein also transiently associates with immature PCSK6 and regulates its secretion.</text>
</comment>
<feature type="domain" description="EF-hand" evidence="12">
    <location>
        <begin position="23"/>
        <end position="58"/>
    </location>
</feature>
<dbReference type="EMBL" id="DS469930">
    <property type="protein sequence ID" value="EDO31169.1"/>
    <property type="molecule type" value="Genomic_DNA"/>
</dbReference>
<dbReference type="STRING" id="45351.A7SYP9"/>
<keyword evidence="3" id="KW-0732">Signal</keyword>
<dbReference type="HOGENOM" id="CLU_044718_0_0_1"/>
<dbReference type="Pfam" id="PF13499">
    <property type="entry name" value="EF-hand_7"/>
    <property type="match status" value="3"/>
</dbReference>
<comment type="subunit">
    <text evidence="10">Interacts with PCSK6 (immature form including the propeptide); probably involved in the maturation and the secretion of PCSK6.</text>
</comment>
<dbReference type="OMA" id="HIHESHY"/>
<dbReference type="PROSITE" id="PS00018">
    <property type="entry name" value="EF_HAND_1"/>
    <property type="match status" value="6"/>
</dbReference>
<dbReference type="InterPro" id="IPR018247">
    <property type="entry name" value="EF_Hand_1_Ca_BS"/>
</dbReference>
<evidence type="ECO:0000313" key="14">
    <source>
        <dbReference type="Proteomes" id="UP000001593"/>
    </source>
</evidence>
<evidence type="ECO:0000256" key="4">
    <source>
        <dbReference type="ARBA" id="ARBA00022737"/>
    </source>
</evidence>
<keyword evidence="7" id="KW-0325">Glycoprotein</keyword>
<evidence type="ECO:0000256" key="1">
    <source>
        <dbReference type="ARBA" id="ARBA00004319"/>
    </source>
</evidence>
<keyword evidence="6" id="KW-0106">Calcium</keyword>
<dbReference type="PANTHER" id="PTHR10827:SF52">
    <property type="entry name" value="IP16409P"/>
    <property type="match status" value="1"/>
</dbReference>
<feature type="domain" description="EF-hand" evidence="12">
    <location>
        <begin position="144"/>
        <end position="179"/>
    </location>
</feature>
<reference evidence="13 14" key="1">
    <citation type="journal article" date="2007" name="Science">
        <title>Sea anemone genome reveals ancestral eumetazoan gene repertoire and genomic organization.</title>
        <authorList>
            <person name="Putnam N.H."/>
            <person name="Srivastava M."/>
            <person name="Hellsten U."/>
            <person name="Dirks B."/>
            <person name="Chapman J."/>
            <person name="Salamov A."/>
            <person name="Terry A."/>
            <person name="Shapiro H."/>
            <person name="Lindquist E."/>
            <person name="Kapitonov V.V."/>
            <person name="Jurka J."/>
            <person name="Genikhovich G."/>
            <person name="Grigoriev I.V."/>
            <person name="Lucas S.M."/>
            <person name="Steele R.E."/>
            <person name="Finnerty J.R."/>
            <person name="Technau U."/>
            <person name="Martindale M.Q."/>
            <person name="Rokhsar D.S."/>
        </authorList>
    </citation>
    <scope>NUCLEOTIDE SEQUENCE [LARGE SCALE GENOMIC DNA]</scope>
    <source>
        <strain evidence="14">CH2 X CH6</strain>
    </source>
</reference>
<dbReference type="Gene3D" id="1.10.238.10">
    <property type="entry name" value="EF-hand"/>
    <property type="match status" value="3"/>
</dbReference>
<dbReference type="PhylomeDB" id="A7SYP9"/>
<dbReference type="AlphaFoldDB" id="A7SYP9"/>
<evidence type="ECO:0000256" key="7">
    <source>
        <dbReference type="ARBA" id="ARBA00023180"/>
    </source>
</evidence>
<dbReference type="SMART" id="SM00054">
    <property type="entry name" value="EFh"/>
    <property type="match status" value="5"/>
</dbReference>
<keyword evidence="14" id="KW-1185">Reference proteome</keyword>
<dbReference type="GO" id="GO:0005788">
    <property type="term" value="C:endoplasmic reticulum lumen"/>
    <property type="evidence" value="ECO:0007669"/>
    <property type="project" value="UniProtKB-SubCell"/>
</dbReference>
<protein>
    <recommendedName>
        <fullName evidence="11">Reticulocalbin-3</fullName>
    </recommendedName>
</protein>
<dbReference type="FunFam" id="1.10.238.10:FF:000104">
    <property type="entry name" value="calumenin isoform X1"/>
    <property type="match status" value="1"/>
</dbReference>
<gene>
    <name evidence="13" type="ORF">NEMVEDRAFT_v1g138173</name>
</gene>
<dbReference type="Proteomes" id="UP000001593">
    <property type="component" value="Unassembled WGS sequence"/>
</dbReference>
<organism evidence="13 14">
    <name type="scientific">Nematostella vectensis</name>
    <name type="common">Starlet sea anemone</name>
    <dbReference type="NCBI Taxonomy" id="45351"/>
    <lineage>
        <taxon>Eukaryota</taxon>
        <taxon>Metazoa</taxon>
        <taxon>Cnidaria</taxon>
        <taxon>Anthozoa</taxon>
        <taxon>Hexacorallia</taxon>
        <taxon>Actiniaria</taxon>
        <taxon>Edwardsiidae</taxon>
        <taxon>Nematostella</taxon>
    </lineage>
</organism>
<name>A7SYP9_NEMVE</name>